<name>A0A428RDB5_9HYPO</name>
<feature type="compositionally biased region" description="Polar residues" evidence="1">
    <location>
        <begin position="42"/>
        <end position="82"/>
    </location>
</feature>
<dbReference type="AlphaFoldDB" id="A0A428RDB5"/>
<reference evidence="2 3" key="1">
    <citation type="submission" date="2017-06" db="EMBL/GenBank/DDBJ databases">
        <title>Comparative genomic analysis of Ambrosia Fusariam Clade fungi.</title>
        <authorList>
            <person name="Stajich J.E."/>
            <person name="Carrillo J."/>
            <person name="Kijimoto T."/>
            <person name="Eskalen A."/>
            <person name="O'Donnell K."/>
            <person name="Kasson M."/>
        </authorList>
    </citation>
    <scope>NUCLEOTIDE SEQUENCE [LARGE SCALE GENOMIC DNA]</scope>
    <source>
        <strain evidence="2 3">NRRL62606</strain>
    </source>
</reference>
<evidence type="ECO:0000256" key="1">
    <source>
        <dbReference type="SAM" id="MobiDB-lite"/>
    </source>
</evidence>
<evidence type="ECO:0000313" key="3">
    <source>
        <dbReference type="Proteomes" id="UP000287972"/>
    </source>
</evidence>
<sequence>MASDVSQENDTRHRARPKRQLSTDDEEPDEHESKRARVWGGSFQSQPTFSTNSAPSTSSFYVRQADATTPTNENIDNANEGNKQWGGTGPYRSPSAVTLTVIERATVLCKPAPSSPQRRLSVLDISFNSTCQTNFCARIEGFNKMWVAKLSCIDLCDELIQHVKGEDDAQEVYGIMVGEGWSSKIMGMHRGGTLFTSNDVNAVQFVMWPHPYCLDNPTRLLDLEDEGACREFVEMIGGCWVE</sequence>
<organism evidence="2 3">
    <name type="scientific">Fusarium floridanum</name>
    <dbReference type="NCBI Taxonomy" id="1325733"/>
    <lineage>
        <taxon>Eukaryota</taxon>
        <taxon>Fungi</taxon>
        <taxon>Dikarya</taxon>
        <taxon>Ascomycota</taxon>
        <taxon>Pezizomycotina</taxon>
        <taxon>Sordariomycetes</taxon>
        <taxon>Hypocreomycetidae</taxon>
        <taxon>Hypocreales</taxon>
        <taxon>Nectriaceae</taxon>
        <taxon>Fusarium</taxon>
        <taxon>Fusarium solani species complex</taxon>
    </lineage>
</organism>
<protein>
    <submittedName>
        <fullName evidence="2">Uncharacterized protein</fullName>
    </submittedName>
</protein>
<comment type="caution">
    <text evidence="2">The sequence shown here is derived from an EMBL/GenBank/DDBJ whole genome shotgun (WGS) entry which is preliminary data.</text>
</comment>
<accession>A0A428RDB5</accession>
<dbReference type="Proteomes" id="UP000287972">
    <property type="component" value="Unassembled WGS sequence"/>
</dbReference>
<evidence type="ECO:0000313" key="2">
    <source>
        <dbReference type="EMBL" id="RSL75512.1"/>
    </source>
</evidence>
<dbReference type="EMBL" id="NKCL01000345">
    <property type="protein sequence ID" value="RSL75512.1"/>
    <property type="molecule type" value="Genomic_DNA"/>
</dbReference>
<feature type="region of interest" description="Disordered" evidence="1">
    <location>
        <begin position="1"/>
        <end position="90"/>
    </location>
</feature>
<keyword evidence="3" id="KW-1185">Reference proteome</keyword>
<proteinExistence type="predicted"/>
<gene>
    <name evidence="2" type="ORF">CEP51_010793</name>
</gene>